<dbReference type="Proteomes" id="UP000257123">
    <property type="component" value="Unassembled WGS sequence"/>
</dbReference>
<accession>A0A371R2B5</accession>
<dbReference type="RefSeq" id="WP_116420523.1">
    <property type="nucleotide sequence ID" value="NZ_NMUE01000004.1"/>
</dbReference>
<evidence type="ECO:0008006" key="6">
    <source>
        <dbReference type="Google" id="ProtNLM"/>
    </source>
</evidence>
<dbReference type="InterPro" id="IPR038430">
    <property type="entry name" value="NDAH_ubi_oxred_su3_sf"/>
</dbReference>
<feature type="transmembrane region" description="Helical" evidence="1">
    <location>
        <begin position="6"/>
        <end position="26"/>
    </location>
</feature>
<evidence type="ECO:0000256" key="1">
    <source>
        <dbReference type="SAM" id="Phobius"/>
    </source>
</evidence>
<dbReference type="EMBL" id="NMUE01000004">
    <property type="protein sequence ID" value="RFA97691.1"/>
    <property type="molecule type" value="Genomic_DNA"/>
</dbReference>
<organism evidence="2 5">
    <name type="scientific">Pyrobaculum aerophilum</name>
    <dbReference type="NCBI Taxonomy" id="13773"/>
    <lineage>
        <taxon>Archaea</taxon>
        <taxon>Thermoproteota</taxon>
        <taxon>Thermoprotei</taxon>
        <taxon>Thermoproteales</taxon>
        <taxon>Thermoproteaceae</taxon>
        <taxon>Pyrobaculum</taxon>
    </lineage>
</organism>
<dbReference type="Gene3D" id="1.20.58.1610">
    <property type="entry name" value="NADH:ubiquinone/plastoquinone oxidoreductase, chain 3"/>
    <property type="match status" value="1"/>
</dbReference>
<proteinExistence type="predicted"/>
<name>A0A371R2B5_9CREN</name>
<gene>
    <name evidence="2" type="ORF">CGL51_02130</name>
    <name evidence="3" type="ORF">CGL52_02895</name>
</gene>
<sequence>MVAFLIFLALLALALILLIIVGYYLAPKRPTEVKTRRFEAGGPPFGEVKRRLIAQYIGYIYLVTVVEAIIGVMIVAYLAKPIPSEFAVAAALALALIVLFIVRHLRLLADVKKWA</sequence>
<keyword evidence="1" id="KW-1133">Transmembrane helix</keyword>
<dbReference type="Proteomes" id="UP000256877">
    <property type="component" value="Unassembled WGS sequence"/>
</dbReference>
<evidence type="ECO:0000313" key="3">
    <source>
        <dbReference type="EMBL" id="RFA99503.1"/>
    </source>
</evidence>
<evidence type="ECO:0000313" key="4">
    <source>
        <dbReference type="Proteomes" id="UP000256877"/>
    </source>
</evidence>
<keyword evidence="1" id="KW-0472">Membrane</keyword>
<evidence type="ECO:0000313" key="2">
    <source>
        <dbReference type="EMBL" id="RFA97691.1"/>
    </source>
</evidence>
<comment type="caution">
    <text evidence="2">The sequence shown here is derived from an EMBL/GenBank/DDBJ whole genome shotgun (WGS) entry which is preliminary data.</text>
</comment>
<feature type="transmembrane region" description="Helical" evidence="1">
    <location>
        <begin position="59"/>
        <end position="80"/>
    </location>
</feature>
<protein>
    <recommendedName>
        <fullName evidence="6">NADH-quinone oxidoreductase subunit A</fullName>
    </recommendedName>
</protein>
<dbReference type="OrthoDB" id="51573at2157"/>
<dbReference type="EMBL" id="NMUF01000005">
    <property type="protein sequence ID" value="RFA99503.1"/>
    <property type="molecule type" value="Genomic_DNA"/>
</dbReference>
<feature type="transmembrane region" description="Helical" evidence="1">
    <location>
        <begin position="86"/>
        <end position="105"/>
    </location>
</feature>
<keyword evidence="1" id="KW-0812">Transmembrane</keyword>
<dbReference type="AlphaFoldDB" id="A0A371R2B5"/>
<reference evidence="4 5" key="1">
    <citation type="submission" date="2017-07" db="EMBL/GenBank/DDBJ databases">
        <title>Draft genome sequence of aerobic hyperthermophilic archaea, Pyrobaculum aerophilum YKB31 and YKB32.</title>
        <authorList>
            <person name="Mochizuki T."/>
            <person name="Berliner A.J."/>
            <person name="Yoshida-Takashima Y."/>
            <person name="Takaki Y."/>
            <person name="Nunoura T."/>
            <person name="Takai K."/>
        </authorList>
    </citation>
    <scope>NUCLEOTIDE SEQUENCE [LARGE SCALE GENOMIC DNA]</scope>
    <source>
        <strain evidence="2 5">YKB31</strain>
        <strain evidence="3 4">YKB32</strain>
    </source>
</reference>
<evidence type="ECO:0000313" key="5">
    <source>
        <dbReference type="Proteomes" id="UP000257123"/>
    </source>
</evidence>